<reference evidence="2" key="1">
    <citation type="submission" date="2020-09" db="EMBL/GenBank/DDBJ databases">
        <title>New species isolated from human feces.</title>
        <authorList>
            <person name="Kitahara M."/>
            <person name="Shigeno Y."/>
            <person name="Shime M."/>
            <person name="Matsumoto Y."/>
            <person name="Nakamura S."/>
            <person name="Motooka D."/>
            <person name="Fukuoka S."/>
            <person name="Nishikawa H."/>
            <person name="Benno Y."/>
        </authorList>
    </citation>
    <scope>NUCLEOTIDE SEQUENCE</scope>
    <source>
        <strain evidence="2">MM59</strain>
        <plasmid evidence="2">pMM59_01</plasmid>
    </source>
</reference>
<dbReference type="PROSITE" id="PS00430">
    <property type="entry name" value="TONB_DEPENDENT_REC_1"/>
    <property type="match status" value="1"/>
</dbReference>
<evidence type="ECO:0000313" key="2">
    <source>
        <dbReference type="EMBL" id="BCK85760.1"/>
    </source>
</evidence>
<proteinExistence type="predicted"/>
<evidence type="ECO:0000313" key="3">
    <source>
        <dbReference type="Proteomes" id="UP000679848"/>
    </source>
</evidence>
<protein>
    <submittedName>
        <fullName evidence="2">Uncharacterized protein</fullName>
    </submittedName>
</protein>
<name>A0A830QS16_9FIRM</name>
<feature type="chain" id="PRO_5032682076" evidence="1">
    <location>
        <begin position="22"/>
        <end position="63"/>
    </location>
</feature>
<dbReference type="Proteomes" id="UP000679848">
    <property type="component" value="Plasmid pMM59_01"/>
</dbReference>
<keyword evidence="1" id="KW-0732">Signal</keyword>
<sequence length="63" mass="6711">MKIRISLLLALTLALSGCGQAESTEDTWSDAVRIEFSDDSVTVDGNAASADSAVYTENDIIFI</sequence>
<keyword evidence="2" id="KW-0614">Plasmid</keyword>
<evidence type="ECO:0000256" key="1">
    <source>
        <dbReference type="SAM" id="SignalP"/>
    </source>
</evidence>
<dbReference type="RefSeq" id="WP_213543774.1">
    <property type="nucleotide sequence ID" value="NZ_AP023421.1"/>
</dbReference>
<organism evidence="2 3">
    <name type="scientific">Pusillibacter faecalis</name>
    <dbReference type="NCBI Taxonomy" id="2714358"/>
    <lineage>
        <taxon>Bacteria</taxon>
        <taxon>Bacillati</taxon>
        <taxon>Bacillota</taxon>
        <taxon>Clostridia</taxon>
        <taxon>Eubacteriales</taxon>
        <taxon>Oscillospiraceae</taxon>
        <taxon>Pusillibacter</taxon>
    </lineage>
</organism>
<feature type="signal peptide" evidence="1">
    <location>
        <begin position="1"/>
        <end position="21"/>
    </location>
</feature>
<keyword evidence="3" id="KW-1185">Reference proteome</keyword>
<dbReference type="KEGG" id="pfaa:MM59RIKEN_30790"/>
<dbReference type="AlphaFoldDB" id="A0A830QS16"/>
<dbReference type="EMBL" id="AP023421">
    <property type="protein sequence ID" value="BCK85760.1"/>
    <property type="molecule type" value="Genomic_DNA"/>
</dbReference>
<gene>
    <name evidence="2" type="ORF">MM59RIKEN_30790</name>
</gene>
<accession>A0A830QS16</accession>
<geneLocation type="plasmid" evidence="2 3">
    <name>pMM59_01</name>
</geneLocation>
<dbReference type="InterPro" id="IPR010916">
    <property type="entry name" value="TonB_box_CS"/>
</dbReference>
<dbReference type="PROSITE" id="PS51257">
    <property type="entry name" value="PROKAR_LIPOPROTEIN"/>
    <property type="match status" value="1"/>
</dbReference>